<dbReference type="EMBL" id="JACGWO010000012">
    <property type="protein sequence ID" value="KAK4413174.1"/>
    <property type="molecule type" value="Genomic_DNA"/>
</dbReference>
<evidence type="ECO:0000313" key="2">
    <source>
        <dbReference type="Proteomes" id="UP001293254"/>
    </source>
</evidence>
<comment type="caution">
    <text evidence="1">The sequence shown here is derived from an EMBL/GenBank/DDBJ whole genome shotgun (WGS) entry which is preliminary data.</text>
</comment>
<organism evidence="1 2">
    <name type="scientific">Sesamum alatum</name>
    <dbReference type="NCBI Taxonomy" id="300844"/>
    <lineage>
        <taxon>Eukaryota</taxon>
        <taxon>Viridiplantae</taxon>
        <taxon>Streptophyta</taxon>
        <taxon>Embryophyta</taxon>
        <taxon>Tracheophyta</taxon>
        <taxon>Spermatophyta</taxon>
        <taxon>Magnoliopsida</taxon>
        <taxon>eudicotyledons</taxon>
        <taxon>Gunneridae</taxon>
        <taxon>Pentapetalae</taxon>
        <taxon>asterids</taxon>
        <taxon>lamiids</taxon>
        <taxon>Lamiales</taxon>
        <taxon>Pedaliaceae</taxon>
        <taxon>Sesamum</taxon>
    </lineage>
</organism>
<keyword evidence="2" id="KW-1185">Reference proteome</keyword>
<reference evidence="1" key="1">
    <citation type="submission" date="2020-06" db="EMBL/GenBank/DDBJ databases">
        <authorList>
            <person name="Li T."/>
            <person name="Hu X."/>
            <person name="Zhang T."/>
            <person name="Song X."/>
            <person name="Zhang H."/>
            <person name="Dai N."/>
            <person name="Sheng W."/>
            <person name="Hou X."/>
            <person name="Wei L."/>
        </authorList>
    </citation>
    <scope>NUCLEOTIDE SEQUENCE</scope>
    <source>
        <strain evidence="1">3651</strain>
        <tissue evidence="1">Leaf</tissue>
    </source>
</reference>
<reference evidence="1" key="2">
    <citation type="journal article" date="2024" name="Plant">
        <title>Genomic evolution and insights into agronomic trait innovations of Sesamum species.</title>
        <authorList>
            <person name="Miao H."/>
            <person name="Wang L."/>
            <person name="Qu L."/>
            <person name="Liu H."/>
            <person name="Sun Y."/>
            <person name="Le M."/>
            <person name="Wang Q."/>
            <person name="Wei S."/>
            <person name="Zheng Y."/>
            <person name="Lin W."/>
            <person name="Duan Y."/>
            <person name="Cao H."/>
            <person name="Xiong S."/>
            <person name="Wang X."/>
            <person name="Wei L."/>
            <person name="Li C."/>
            <person name="Ma Q."/>
            <person name="Ju M."/>
            <person name="Zhao R."/>
            <person name="Li G."/>
            <person name="Mu C."/>
            <person name="Tian Q."/>
            <person name="Mei H."/>
            <person name="Zhang T."/>
            <person name="Gao T."/>
            <person name="Zhang H."/>
        </authorList>
    </citation>
    <scope>NUCLEOTIDE SEQUENCE</scope>
    <source>
        <strain evidence="1">3651</strain>
    </source>
</reference>
<protein>
    <submittedName>
        <fullName evidence="1">Uncharacterized protein</fullName>
    </submittedName>
</protein>
<name>A0AAE1XKP6_9LAMI</name>
<dbReference type="Proteomes" id="UP001293254">
    <property type="component" value="Unassembled WGS sequence"/>
</dbReference>
<dbReference type="AlphaFoldDB" id="A0AAE1XKP6"/>
<evidence type="ECO:0000313" key="1">
    <source>
        <dbReference type="EMBL" id="KAK4413174.1"/>
    </source>
</evidence>
<accession>A0AAE1XKP6</accession>
<sequence>MWRAGKPPRLIYPIGPLEKPTDPLRRYQMTPAISSQGYQAPASHAYHPPPTTCVANTEKPRSLNTLGMTEVQSIPRSMFAPIAVTLEGALGPTCSTHHAVNKTRACSGSSSLATKKCSVIWDNSQKSNPWGNGR</sequence>
<proteinExistence type="predicted"/>
<gene>
    <name evidence="1" type="ORF">Salat_2729900</name>
</gene>